<accession>A0A316E3E2</accession>
<feature type="transmembrane region" description="Helical" evidence="1">
    <location>
        <begin position="38"/>
        <end position="57"/>
    </location>
</feature>
<protein>
    <recommendedName>
        <fullName evidence="6">Lycopene cyclase domain-containing protein</fullName>
    </recommendedName>
</protein>
<dbReference type="EMBL" id="QGGQ01000003">
    <property type="protein sequence ID" value="PWK24178.1"/>
    <property type="molecule type" value="Genomic_DNA"/>
</dbReference>
<gene>
    <name evidence="2" type="ORF">HZY62_08840</name>
    <name evidence="3" type="ORF">LX92_01765</name>
</gene>
<organism evidence="3 4">
    <name type="scientific">Maribacter polysiphoniae</name>
    <dbReference type="NCBI Taxonomy" id="429344"/>
    <lineage>
        <taxon>Bacteria</taxon>
        <taxon>Pseudomonadati</taxon>
        <taxon>Bacteroidota</taxon>
        <taxon>Flavobacteriia</taxon>
        <taxon>Flavobacteriales</taxon>
        <taxon>Flavobacteriaceae</taxon>
        <taxon>Maribacter</taxon>
    </lineage>
</organism>
<evidence type="ECO:0000256" key="1">
    <source>
        <dbReference type="SAM" id="Phobius"/>
    </source>
</evidence>
<keyword evidence="1" id="KW-0472">Membrane</keyword>
<dbReference type="AlphaFoldDB" id="A0A316E3E2"/>
<feature type="transmembrane region" description="Helical" evidence="1">
    <location>
        <begin position="111"/>
        <end position="131"/>
    </location>
</feature>
<dbReference type="EMBL" id="JACWLN010000003">
    <property type="protein sequence ID" value="MBD1260691.1"/>
    <property type="molecule type" value="Genomic_DNA"/>
</dbReference>
<dbReference type="OrthoDB" id="979152at2"/>
<name>A0A316E3E2_9FLAO</name>
<feature type="transmembrane region" description="Helical" evidence="1">
    <location>
        <begin position="143"/>
        <end position="167"/>
    </location>
</feature>
<feature type="transmembrane region" description="Helical" evidence="1">
    <location>
        <begin position="6"/>
        <end position="26"/>
    </location>
</feature>
<keyword evidence="5" id="KW-1185">Reference proteome</keyword>
<feature type="transmembrane region" description="Helical" evidence="1">
    <location>
        <begin position="77"/>
        <end position="99"/>
    </location>
</feature>
<dbReference type="Proteomes" id="UP000245667">
    <property type="component" value="Unassembled WGS sequence"/>
</dbReference>
<reference evidence="2 5" key="2">
    <citation type="submission" date="2020-07" db="EMBL/GenBank/DDBJ databases">
        <title>The draft genome sequence of Maribacter polysiphoniae KCTC 22021.</title>
        <authorList>
            <person name="Mu L."/>
        </authorList>
    </citation>
    <scope>NUCLEOTIDE SEQUENCE [LARGE SCALE GENOMIC DNA]</scope>
    <source>
        <strain evidence="2 5">KCTC 22021</strain>
    </source>
</reference>
<evidence type="ECO:0000313" key="3">
    <source>
        <dbReference type="EMBL" id="PWK24178.1"/>
    </source>
</evidence>
<evidence type="ECO:0000313" key="5">
    <source>
        <dbReference type="Proteomes" id="UP000651837"/>
    </source>
</evidence>
<evidence type="ECO:0000313" key="2">
    <source>
        <dbReference type="EMBL" id="MBD1260691.1"/>
    </source>
</evidence>
<comment type="caution">
    <text evidence="3">The sequence shown here is derived from an EMBL/GenBank/DDBJ whole genome shotgun (WGS) entry which is preliminary data.</text>
</comment>
<proteinExistence type="predicted"/>
<keyword evidence="1" id="KW-1133">Transmembrane helix</keyword>
<keyword evidence="1" id="KW-0812">Transmembrane</keyword>
<dbReference type="Proteomes" id="UP000651837">
    <property type="component" value="Unassembled WGS sequence"/>
</dbReference>
<evidence type="ECO:0008006" key="6">
    <source>
        <dbReference type="Google" id="ProtNLM"/>
    </source>
</evidence>
<evidence type="ECO:0000313" key="4">
    <source>
        <dbReference type="Proteomes" id="UP000245667"/>
    </source>
</evidence>
<reference evidence="3 4" key="1">
    <citation type="submission" date="2018-05" db="EMBL/GenBank/DDBJ databases">
        <title>Genomic Encyclopedia of Archaeal and Bacterial Type Strains, Phase II (KMG-II): from individual species to whole genera.</title>
        <authorList>
            <person name="Goeker M."/>
        </authorList>
    </citation>
    <scope>NUCLEOTIDE SEQUENCE [LARGE SCALE GENOMIC DNA]</scope>
    <source>
        <strain evidence="3 4">DSM 23514</strain>
    </source>
</reference>
<dbReference type="RefSeq" id="WP_109649914.1">
    <property type="nucleotide sequence ID" value="NZ_JACWLN010000003.1"/>
</dbReference>
<sequence>MEALTLDIFVVPTIALTVIVLLYIYFTKQVQDNEIYRNYIIGVGLVSFSLNFIWELAQGPLYEGFEYDWEHISFCALASLADMLMVLILLFGFGLVYKNVFWIRSMDINKILPLIFIGSAGAILGEIWHTSRGDWNYAEAMPILPWVNLGLSPLLQFALLPTIIFLIGKKFINEKI</sequence>